<dbReference type="GO" id="GO:0006260">
    <property type="term" value="P:DNA replication"/>
    <property type="evidence" value="ECO:0007669"/>
    <property type="project" value="UniProtKB-KW"/>
</dbReference>
<evidence type="ECO:0000256" key="9">
    <source>
        <dbReference type="ARBA" id="ARBA00022763"/>
    </source>
</evidence>
<evidence type="ECO:0000259" key="20">
    <source>
        <dbReference type="Pfam" id="PF00717"/>
    </source>
</evidence>
<evidence type="ECO:0000256" key="15">
    <source>
        <dbReference type="ARBA" id="ARBA00023204"/>
    </source>
</evidence>
<dbReference type="InterPro" id="IPR017985">
    <property type="entry name" value="MeTrfase_CN4_CS"/>
</dbReference>
<evidence type="ECO:0000256" key="19">
    <source>
        <dbReference type="RuleBase" id="RU362026"/>
    </source>
</evidence>
<dbReference type="GO" id="GO:0009307">
    <property type="term" value="P:DNA restriction-modification system"/>
    <property type="evidence" value="ECO:0007669"/>
    <property type="project" value="UniProtKB-KW"/>
</dbReference>
<keyword evidence="10 18" id="KW-0378">Hydrolase</keyword>
<evidence type="ECO:0000256" key="11">
    <source>
        <dbReference type="ARBA" id="ARBA00022813"/>
    </source>
</evidence>
<evidence type="ECO:0000313" key="24">
    <source>
        <dbReference type="Proteomes" id="UP000176633"/>
    </source>
</evidence>
<dbReference type="PRINTS" id="PR00726">
    <property type="entry name" value="LEXASERPTASE"/>
</dbReference>
<protein>
    <recommendedName>
        <fullName evidence="19">Methyltransferase</fullName>
        <ecNumber evidence="19">2.1.1.-</ecNumber>
    </recommendedName>
</protein>
<dbReference type="Pfam" id="PF00717">
    <property type="entry name" value="Peptidase_S24"/>
    <property type="match status" value="1"/>
</dbReference>
<evidence type="ECO:0000256" key="13">
    <source>
        <dbReference type="ARBA" id="ARBA00023125"/>
    </source>
</evidence>
<dbReference type="GO" id="GO:0006508">
    <property type="term" value="P:proteolysis"/>
    <property type="evidence" value="ECO:0007669"/>
    <property type="project" value="InterPro"/>
</dbReference>
<proteinExistence type="inferred from homology"/>
<dbReference type="Proteomes" id="UP000176633">
    <property type="component" value="Unassembled WGS sequence"/>
</dbReference>
<evidence type="ECO:0000256" key="17">
    <source>
        <dbReference type="ARBA" id="ARBA00049120"/>
    </source>
</evidence>
<evidence type="ECO:0000256" key="18">
    <source>
        <dbReference type="RuleBase" id="RU003991"/>
    </source>
</evidence>
<dbReference type="Pfam" id="PF01555">
    <property type="entry name" value="N6_N4_Mtase"/>
    <property type="match status" value="1"/>
</dbReference>
<keyword evidence="9" id="KW-0227">DNA damage</keyword>
<dbReference type="GO" id="GO:0009432">
    <property type="term" value="P:SOS response"/>
    <property type="evidence" value="ECO:0007669"/>
    <property type="project" value="UniProtKB-KW"/>
</dbReference>
<dbReference type="InterPro" id="IPR036390">
    <property type="entry name" value="WH_DNA-bd_sf"/>
</dbReference>
<evidence type="ECO:0000256" key="5">
    <source>
        <dbReference type="ARBA" id="ARBA00022679"/>
    </source>
</evidence>
<keyword evidence="12" id="KW-0805">Transcription regulation</keyword>
<keyword evidence="5" id="KW-0808">Transferase</keyword>
<name>A0A1F6C1U8_9BACT</name>
<dbReference type="HAMAP" id="MF_00015">
    <property type="entry name" value="LexA"/>
    <property type="match status" value="1"/>
</dbReference>
<evidence type="ECO:0000256" key="6">
    <source>
        <dbReference type="ARBA" id="ARBA00022691"/>
    </source>
</evidence>
<dbReference type="Pfam" id="PF01726">
    <property type="entry name" value="LexA_DNA_bind"/>
    <property type="match status" value="1"/>
</dbReference>
<dbReference type="InterPro" id="IPR006197">
    <property type="entry name" value="Peptidase_S24_LexA"/>
</dbReference>
<comment type="catalytic activity">
    <reaction evidence="17">
        <text>a 2'-deoxycytidine in DNA + S-adenosyl-L-methionine = an N(4)-methyl-2'-deoxycytidine in DNA + S-adenosyl-L-homocysteine + H(+)</text>
        <dbReference type="Rhea" id="RHEA:16857"/>
        <dbReference type="Rhea" id="RHEA-COMP:11369"/>
        <dbReference type="Rhea" id="RHEA-COMP:13674"/>
        <dbReference type="ChEBI" id="CHEBI:15378"/>
        <dbReference type="ChEBI" id="CHEBI:57856"/>
        <dbReference type="ChEBI" id="CHEBI:59789"/>
        <dbReference type="ChEBI" id="CHEBI:85452"/>
        <dbReference type="ChEBI" id="CHEBI:137933"/>
        <dbReference type="EC" id="2.1.1.113"/>
    </reaction>
</comment>
<keyword evidence="4" id="KW-0489">Methyltransferase</keyword>
<dbReference type="InterPro" id="IPR039418">
    <property type="entry name" value="LexA-like"/>
</dbReference>
<dbReference type="PRINTS" id="PR00508">
    <property type="entry name" value="S21N4MTFRASE"/>
</dbReference>
<dbReference type="InterPro" id="IPR006199">
    <property type="entry name" value="LexA_DNA-bd_dom"/>
</dbReference>
<dbReference type="InterPro" id="IPR006200">
    <property type="entry name" value="LexA"/>
</dbReference>
<feature type="domain" description="DNA methylase N-4/N-6" evidence="21">
    <location>
        <begin position="240"/>
        <end position="363"/>
    </location>
</feature>
<dbReference type="InterPro" id="IPR036388">
    <property type="entry name" value="WH-like_DNA-bd_sf"/>
</dbReference>
<dbReference type="PANTHER" id="PTHR33516:SF2">
    <property type="entry name" value="LEXA REPRESSOR-RELATED"/>
    <property type="match status" value="1"/>
</dbReference>
<dbReference type="GO" id="GO:0006281">
    <property type="term" value="P:DNA repair"/>
    <property type="evidence" value="ECO:0007669"/>
    <property type="project" value="UniProtKB-KW"/>
</dbReference>
<gene>
    <name evidence="23" type="ORF">A3G50_02245</name>
</gene>
<dbReference type="Gene3D" id="2.10.109.10">
    <property type="entry name" value="Umud Fragment, subunit A"/>
    <property type="match status" value="1"/>
</dbReference>
<dbReference type="GO" id="GO:0015667">
    <property type="term" value="F:site-specific DNA-methyltransferase (cytosine-N4-specific) activity"/>
    <property type="evidence" value="ECO:0007669"/>
    <property type="project" value="UniProtKB-EC"/>
</dbReference>
<dbReference type="InterPro" id="IPR002941">
    <property type="entry name" value="DNA_methylase_N4/N6"/>
</dbReference>
<keyword evidence="15" id="KW-0234">DNA repair</keyword>
<dbReference type="InterPro" id="IPR001091">
    <property type="entry name" value="RM_Methyltransferase"/>
</dbReference>
<evidence type="ECO:0000259" key="21">
    <source>
        <dbReference type="Pfam" id="PF01555"/>
    </source>
</evidence>
<keyword evidence="11 18" id="KW-0068">Autocatalytic cleavage</keyword>
<keyword evidence="14" id="KW-0804">Transcription</keyword>
<dbReference type="EMBL" id="MFKM01000028">
    <property type="protein sequence ID" value="OGG43002.1"/>
    <property type="molecule type" value="Genomic_DNA"/>
</dbReference>
<dbReference type="Gene3D" id="3.40.50.150">
    <property type="entry name" value="Vaccinia Virus protein VP39"/>
    <property type="match status" value="1"/>
</dbReference>
<dbReference type="Gene3D" id="1.10.10.10">
    <property type="entry name" value="Winged helix-like DNA-binding domain superfamily/Winged helix DNA-binding domain"/>
    <property type="match status" value="1"/>
</dbReference>
<evidence type="ECO:0000256" key="14">
    <source>
        <dbReference type="ARBA" id="ARBA00023163"/>
    </source>
</evidence>
<evidence type="ECO:0000256" key="4">
    <source>
        <dbReference type="ARBA" id="ARBA00022603"/>
    </source>
</evidence>
<evidence type="ECO:0000256" key="16">
    <source>
        <dbReference type="ARBA" id="ARBA00023236"/>
    </source>
</evidence>
<evidence type="ECO:0000259" key="22">
    <source>
        <dbReference type="Pfam" id="PF01726"/>
    </source>
</evidence>
<dbReference type="NCBIfam" id="TIGR00498">
    <property type="entry name" value="lexA"/>
    <property type="match status" value="1"/>
</dbReference>
<keyword evidence="3" id="KW-0678">Repressor</keyword>
<keyword evidence="8" id="KW-0680">Restriction system</keyword>
<evidence type="ECO:0000256" key="12">
    <source>
        <dbReference type="ARBA" id="ARBA00023015"/>
    </source>
</evidence>
<evidence type="ECO:0000256" key="8">
    <source>
        <dbReference type="ARBA" id="ARBA00022747"/>
    </source>
</evidence>
<evidence type="ECO:0000313" key="23">
    <source>
        <dbReference type="EMBL" id="OGG43002.1"/>
    </source>
</evidence>
<dbReference type="SUPFAM" id="SSF46785">
    <property type="entry name" value="Winged helix' DNA-binding domain"/>
    <property type="match status" value="1"/>
</dbReference>
<keyword evidence="6" id="KW-0949">S-adenosyl-L-methionine</keyword>
<dbReference type="SUPFAM" id="SSF51306">
    <property type="entry name" value="LexA/Signal peptidase"/>
    <property type="match status" value="1"/>
</dbReference>
<evidence type="ECO:0000256" key="10">
    <source>
        <dbReference type="ARBA" id="ARBA00022801"/>
    </source>
</evidence>
<organism evidence="23 24">
    <name type="scientific">Candidatus Jorgensenbacteria bacterium RIFCSPLOWO2_12_FULL_42_11</name>
    <dbReference type="NCBI Taxonomy" id="1798473"/>
    <lineage>
        <taxon>Bacteria</taxon>
        <taxon>Candidatus Joergenseniibacteriota</taxon>
    </lineage>
</organism>
<sequence length="391" mass="44045">MLTKRQKEVLDFVESYSQKKGYAPSFEEIRRRLKLASVSTIHFHISKPKEGGYVGKIENKARAISVASKEPMVKIPLLGTIAAGQPIEAIENKETIAVPKSLIPSSAEVYALRVVGKSMIDENINDGDIVLVRQQETAENGQKVVALIDNHEATLKKFYKERGHIRLQPANKSMEPLIFRNGRDVSIQGIVLDVIREENPVAISFPEVKTEIKQYKKLPLNKIICGDAIEIMRTMPADSVDLVITSPPYDDLRNYNGYSFNLDGIARELFRVMKKGGVVVWVVGDQTIKGDETGTSFRQALHFKQVGFNLFDTMIYLKTPRGAVGNNKTYWQTFEYMFVLSKGTPKTINLLKDRENKDERDGDNGTKRLSDGSLLKLKRAGYSKYGRRTNV</sequence>
<dbReference type="STRING" id="1798473.A3G50_02245"/>
<dbReference type="EC" id="2.1.1.-" evidence="19"/>
<feature type="domain" description="Peptidase S24/S26A/S26B/S26C" evidence="20">
    <location>
        <begin position="76"/>
        <end position="191"/>
    </location>
</feature>
<dbReference type="GO" id="GO:0004252">
    <property type="term" value="F:serine-type endopeptidase activity"/>
    <property type="evidence" value="ECO:0007669"/>
    <property type="project" value="InterPro"/>
</dbReference>
<dbReference type="InterPro" id="IPR029063">
    <property type="entry name" value="SAM-dependent_MTases_sf"/>
</dbReference>
<dbReference type="AlphaFoldDB" id="A0A1F6C1U8"/>
<dbReference type="GO" id="GO:0032259">
    <property type="term" value="P:methylation"/>
    <property type="evidence" value="ECO:0007669"/>
    <property type="project" value="UniProtKB-KW"/>
</dbReference>
<dbReference type="SUPFAM" id="SSF53335">
    <property type="entry name" value="S-adenosyl-L-methionine-dependent methyltransferases"/>
    <property type="match status" value="1"/>
</dbReference>
<dbReference type="PANTHER" id="PTHR33516">
    <property type="entry name" value="LEXA REPRESSOR"/>
    <property type="match status" value="1"/>
</dbReference>
<comment type="similarity">
    <text evidence="2">Belongs to the N(4)/N(6)-methyltransferase family. N(4) subfamily.</text>
</comment>
<accession>A0A1F6C1U8</accession>
<dbReference type="GO" id="GO:0008170">
    <property type="term" value="F:N-methyltransferase activity"/>
    <property type="evidence" value="ECO:0007669"/>
    <property type="project" value="InterPro"/>
</dbReference>
<reference evidence="23 24" key="1">
    <citation type="journal article" date="2016" name="Nat. Commun.">
        <title>Thousands of microbial genomes shed light on interconnected biogeochemical processes in an aquifer system.</title>
        <authorList>
            <person name="Anantharaman K."/>
            <person name="Brown C.T."/>
            <person name="Hug L.A."/>
            <person name="Sharon I."/>
            <person name="Castelle C.J."/>
            <person name="Probst A.J."/>
            <person name="Thomas B.C."/>
            <person name="Singh A."/>
            <person name="Wilkins M.J."/>
            <person name="Karaoz U."/>
            <person name="Brodie E.L."/>
            <person name="Williams K.H."/>
            <person name="Hubbard S.S."/>
            <person name="Banfield J.F."/>
        </authorList>
    </citation>
    <scope>NUCLEOTIDE SEQUENCE [LARGE SCALE GENOMIC DNA]</scope>
</reference>
<evidence type="ECO:0000256" key="2">
    <source>
        <dbReference type="ARBA" id="ARBA00010203"/>
    </source>
</evidence>
<dbReference type="GO" id="GO:0003677">
    <property type="term" value="F:DNA binding"/>
    <property type="evidence" value="ECO:0007669"/>
    <property type="project" value="UniProtKB-KW"/>
</dbReference>
<dbReference type="CDD" id="cd06529">
    <property type="entry name" value="S24_LexA-like"/>
    <property type="match status" value="1"/>
</dbReference>
<feature type="domain" description="LexA repressor DNA-binding" evidence="22">
    <location>
        <begin position="2"/>
        <end position="63"/>
    </location>
</feature>
<dbReference type="InterPro" id="IPR050077">
    <property type="entry name" value="LexA_repressor"/>
</dbReference>
<keyword evidence="13" id="KW-0238">DNA-binding</keyword>
<comment type="caution">
    <text evidence="23">The sequence shown here is derived from an EMBL/GenBank/DDBJ whole genome shotgun (WGS) entry which is preliminary data.</text>
</comment>
<comment type="similarity">
    <text evidence="1 18">Belongs to the peptidase S24 family.</text>
</comment>
<evidence type="ECO:0000256" key="3">
    <source>
        <dbReference type="ARBA" id="ARBA00022491"/>
    </source>
</evidence>
<evidence type="ECO:0000256" key="7">
    <source>
        <dbReference type="ARBA" id="ARBA00022705"/>
    </source>
</evidence>
<dbReference type="FunFam" id="2.10.109.10:FF:000001">
    <property type="entry name" value="LexA repressor"/>
    <property type="match status" value="1"/>
</dbReference>
<evidence type="ECO:0000256" key="1">
    <source>
        <dbReference type="ARBA" id="ARBA00007484"/>
    </source>
</evidence>
<dbReference type="GO" id="GO:0045892">
    <property type="term" value="P:negative regulation of DNA-templated transcription"/>
    <property type="evidence" value="ECO:0007669"/>
    <property type="project" value="InterPro"/>
</dbReference>
<dbReference type="InterPro" id="IPR036286">
    <property type="entry name" value="LexA/Signal_pep-like_sf"/>
</dbReference>
<keyword evidence="16" id="KW-0742">SOS response</keyword>
<keyword evidence="7" id="KW-0235">DNA replication</keyword>
<dbReference type="InterPro" id="IPR015927">
    <property type="entry name" value="Peptidase_S24_S26A/B/C"/>
</dbReference>
<dbReference type="PROSITE" id="PS00093">
    <property type="entry name" value="N4_MTASE"/>
    <property type="match status" value="1"/>
</dbReference>
<feature type="non-terminal residue" evidence="23">
    <location>
        <position position="391"/>
    </location>
</feature>